<evidence type="ECO:0000313" key="2">
    <source>
        <dbReference type="EMBL" id="MDX8126021.1"/>
    </source>
</evidence>
<dbReference type="RefSeq" id="WP_033156044.1">
    <property type="nucleotide sequence ID" value="NZ_JAXARY010000001.1"/>
</dbReference>
<evidence type="ECO:0000313" key="3">
    <source>
        <dbReference type="Proteomes" id="UP001284537"/>
    </source>
</evidence>
<reference evidence="2 3" key="1">
    <citation type="submission" date="2023-11" db="EMBL/GenBank/DDBJ databases">
        <authorList>
            <person name="Ouyang M.-Y."/>
        </authorList>
    </citation>
    <scope>NUCLEOTIDE SEQUENCE [LARGE SCALE GENOMIC DNA]</scope>
    <source>
        <strain evidence="2 3">OY6</strain>
    </source>
</reference>
<protein>
    <submittedName>
        <fullName evidence="2">Uncharacterized protein</fullName>
    </submittedName>
</protein>
<feature type="region of interest" description="Disordered" evidence="1">
    <location>
        <begin position="51"/>
        <end position="78"/>
    </location>
</feature>
<name>A0ABU4U9D2_9GAMM</name>
<accession>A0ABU4U9D2</accession>
<evidence type="ECO:0000256" key="1">
    <source>
        <dbReference type="SAM" id="MobiDB-lite"/>
    </source>
</evidence>
<dbReference type="Proteomes" id="UP001284537">
    <property type="component" value="Unassembled WGS sequence"/>
</dbReference>
<keyword evidence="3" id="KW-1185">Reference proteome</keyword>
<sequence>MNVLDEDSLRFQEVFIPELAEGAIKQAYYQTLAAGCSVLEAVDGQLIESSPDGSRRVVKSLPKPIPVKPGQRLRRLQK</sequence>
<dbReference type="EMBL" id="JAXARY010000001">
    <property type="protein sequence ID" value="MDX8126021.1"/>
    <property type="molecule type" value="Genomic_DNA"/>
</dbReference>
<proteinExistence type="predicted"/>
<organism evidence="2 3">
    <name type="scientific">Methylomonas defluvii</name>
    <dbReference type="NCBI Taxonomy" id="3045149"/>
    <lineage>
        <taxon>Bacteria</taxon>
        <taxon>Pseudomonadati</taxon>
        <taxon>Pseudomonadota</taxon>
        <taxon>Gammaproteobacteria</taxon>
        <taxon>Methylococcales</taxon>
        <taxon>Methylococcaceae</taxon>
        <taxon>Methylomonas</taxon>
    </lineage>
</organism>
<comment type="caution">
    <text evidence="2">The sequence shown here is derived from an EMBL/GenBank/DDBJ whole genome shotgun (WGS) entry which is preliminary data.</text>
</comment>
<gene>
    <name evidence="2" type="ORF">QLH52_01895</name>
</gene>